<keyword evidence="2" id="KW-0472">Membrane</keyword>
<evidence type="ECO:0000313" key="3">
    <source>
        <dbReference type="EMBL" id="MCC2217790.1"/>
    </source>
</evidence>
<evidence type="ECO:0000256" key="2">
    <source>
        <dbReference type="SAM" id="Phobius"/>
    </source>
</evidence>
<dbReference type="RefSeq" id="WP_227572851.1">
    <property type="nucleotide sequence ID" value="NZ_JAJEQT010000001.1"/>
</dbReference>
<feature type="compositionally biased region" description="Polar residues" evidence="1">
    <location>
        <begin position="66"/>
        <end position="88"/>
    </location>
</feature>
<evidence type="ECO:0000256" key="1">
    <source>
        <dbReference type="SAM" id="MobiDB-lite"/>
    </source>
</evidence>
<keyword evidence="4" id="KW-1185">Reference proteome</keyword>
<feature type="region of interest" description="Disordered" evidence="1">
    <location>
        <begin position="66"/>
        <end position="97"/>
    </location>
</feature>
<keyword evidence="2" id="KW-1133">Transmembrane helix</keyword>
<name>A0ABS8FKQ0_9FIRM</name>
<organism evidence="3 4">
    <name type="scientific">Coprococcus hominis</name>
    <name type="common">ex Arizal et al. 2022</name>
    <dbReference type="NCBI Taxonomy" id="2881262"/>
    <lineage>
        <taxon>Bacteria</taxon>
        <taxon>Bacillati</taxon>
        <taxon>Bacillota</taxon>
        <taxon>Clostridia</taxon>
        <taxon>Lachnospirales</taxon>
        <taxon>Lachnospiraceae</taxon>
        <taxon>Coprococcus</taxon>
    </lineage>
</organism>
<dbReference type="EMBL" id="JAJEQT010000001">
    <property type="protein sequence ID" value="MCC2217790.1"/>
    <property type="molecule type" value="Genomic_DNA"/>
</dbReference>
<feature type="transmembrane region" description="Helical" evidence="2">
    <location>
        <begin position="12"/>
        <end position="35"/>
    </location>
</feature>
<comment type="caution">
    <text evidence="3">The sequence shown here is derived from an EMBL/GenBank/DDBJ whole genome shotgun (WGS) entry which is preliminary data.</text>
</comment>
<evidence type="ECO:0000313" key="4">
    <source>
        <dbReference type="Proteomes" id="UP001198495"/>
    </source>
</evidence>
<dbReference type="Proteomes" id="UP001198495">
    <property type="component" value="Unassembled WGS sequence"/>
</dbReference>
<accession>A0ABS8FKQ0</accession>
<gene>
    <name evidence="3" type="ORF">LKD28_01900</name>
</gene>
<sequence length="97" mass="10782">MFLTNADSLLDIGVVSLIIRICILLLVAILVGYLFNYTLIKEIKKLTTKVDELSYPLSQIANNTNAQISKQPHSENTQVKNTVNYGTESNSNNPNNN</sequence>
<keyword evidence="2" id="KW-0812">Transmembrane</keyword>
<proteinExistence type="predicted"/>
<protein>
    <submittedName>
        <fullName evidence="3">Uncharacterized protein</fullName>
    </submittedName>
</protein>
<reference evidence="3 4" key="1">
    <citation type="submission" date="2021-10" db="EMBL/GenBank/DDBJ databases">
        <title>Anaerobic single-cell dispensing facilitates the cultivation of human gut bacteria.</title>
        <authorList>
            <person name="Afrizal A."/>
        </authorList>
    </citation>
    <scope>NUCLEOTIDE SEQUENCE [LARGE SCALE GENOMIC DNA]</scope>
    <source>
        <strain evidence="3 4">CLA-AA-H212</strain>
    </source>
</reference>